<sequence length="151" mass="16340">MAVSTTSFSDRLGRIERSTPQLYAGDDAPQSFKPDNLVCNTAKKGAFYYAVILFGLIVGAGVGYAFRTAVGFEIFVTQPPLLILAIVKADPQMLGLTLAVVGGAVITLLCQIFGNTKARALQFWTGYMLGMVLINLQAFYFVYLTYFAATA</sequence>
<dbReference type="AlphaFoldDB" id="A0A2R8BDV8"/>
<gene>
    <name evidence="2" type="ORF">ASD8599_02022</name>
</gene>
<evidence type="ECO:0000256" key="1">
    <source>
        <dbReference type="SAM" id="Phobius"/>
    </source>
</evidence>
<dbReference type="EMBL" id="OMOR01000001">
    <property type="protein sequence ID" value="SPH21271.1"/>
    <property type="molecule type" value="Genomic_DNA"/>
</dbReference>
<evidence type="ECO:0000313" key="3">
    <source>
        <dbReference type="Proteomes" id="UP000244880"/>
    </source>
</evidence>
<reference evidence="2 3" key="1">
    <citation type="submission" date="2018-03" db="EMBL/GenBank/DDBJ databases">
        <authorList>
            <person name="Keele B.F."/>
        </authorList>
    </citation>
    <scope>NUCLEOTIDE SEQUENCE [LARGE SCALE GENOMIC DNA]</scope>
    <source>
        <strain evidence="2 3">CECT 8599</strain>
    </source>
</reference>
<protein>
    <submittedName>
        <fullName evidence="2">Uncharacterized protein</fullName>
    </submittedName>
</protein>
<keyword evidence="3" id="KW-1185">Reference proteome</keyword>
<proteinExistence type="predicted"/>
<keyword evidence="1" id="KW-1133">Transmembrane helix</keyword>
<accession>A0A2R8BDV8</accession>
<organism evidence="2 3">
    <name type="scientific">Ascidiaceihabitans donghaensis</name>
    <dbReference type="NCBI Taxonomy" id="1510460"/>
    <lineage>
        <taxon>Bacteria</taxon>
        <taxon>Pseudomonadati</taxon>
        <taxon>Pseudomonadota</taxon>
        <taxon>Alphaproteobacteria</taxon>
        <taxon>Rhodobacterales</taxon>
        <taxon>Paracoccaceae</taxon>
        <taxon>Ascidiaceihabitans</taxon>
    </lineage>
</organism>
<name>A0A2R8BDV8_9RHOB</name>
<feature type="transmembrane region" description="Helical" evidence="1">
    <location>
        <begin position="46"/>
        <end position="65"/>
    </location>
</feature>
<evidence type="ECO:0000313" key="2">
    <source>
        <dbReference type="EMBL" id="SPH21271.1"/>
    </source>
</evidence>
<keyword evidence="1" id="KW-0472">Membrane</keyword>
<feature type="transmembrane region" description="Helical" evidence="1">
    <location>
        <begin position="93"/>
        <end position="114"/>
    </location>
</feature>
<feature type="transmembrane region" description="Helical" evidence="1">
    <location>
        <begin position="126"/>
        <end position="149"/>
    </location>
</feature>
<keyword evidence="1" id="KW-0812">Transmembrane</keyword>
<dbReference type="RefSeq" id="WP_108828371.1">
    <property type="nucleotide sequence ID" value="NZ_OMOR01000001.1"/>
</dbReference>
<dbReference type="Proteomes" id="UP000244880">
    <property type="component" value="Unassembled WGS sequence"/>
</dbReference>